<reference evidence="4 5" key="1">
    <citation type="submission" date="2020-11" db="EMBL/GenBank/DDBJ databases">
        <authorList>
            <person name="Kim M.K."/>
        </authorList>
    </citation>
    <scope>NUCLEOTIDE SEQUENCE [LARGE SCALE GENOMIC DNA]</scope>
    <source>
        <strain evidence="4 5">BT662</strain>
    </source>
</reference>
<dbReference type="SUPFAM" id="SSF56954">
    <property type="entry name" value="Outer membrane efflux proteins (OEP)"/>
    <property type="match status" value="1"/>
</dbReference>
<dbReference type="InterPro" id="IPR003423">
    <property type="entry name" value="OMP_efflux"/>
</dbReference>
<organism evidence="4 5">
    <name type="scientific">Hymenobacter ruricola</name>
    <dbReference type="NCBI Taxonomy" id="2791023"/>
    <lineage>
        <taxon>Bacteria</taxon>
        <taxon>Pseudomonadati</taxon>
        <taxon>Bacteroidota</taxon>
        <taxon>Cytophagia</taxon>
        <taxon>Cytophagales</taxon>
        <taxon>Hymenobacteraceae</taxon>
        <taxon>Hymenobacter</taxon>
    </lineage>
</organism>
<comment type="caution">
    <text evidence="4">The sequence shown here is derived from an EMBL/GenBank/DDBJ whole genome shotgun (WGS) entry which is preliminary data.</text>
</comment>
<name>A0ABS0I1M4_9BACT</name>
<sequence length="431" mass="48329">MFRVTLLALLGAWTLAGPAAAQAPAAVPAADTVRLTLPEAEQHFFQNNLAVLAQQYNVTVAQAQALQARLIDNPTVTLEQNAINKNINREHFEGRTPGEVVLQVQQLFSIAGRRKAAGKVAQQNAVVEQYNLQDLLRTLRYQLRTTYFDLFFKQQTLKVYNTEISSLSRTVGLYQTQFEKGNVALKEVIRLRAFLFSLQSESQALQTDIAAEQTDLHVLLRDATGAQYVPVVDLARTRALSLTGYSEQQLADTAQALRTDLNARRAALEQQNLNLRLQQKLATPDLAVGYTYDKAGSYINDYHAFTLGVAVPIFNRNQGNIQAAKAQIAGSKLQVDQQQLIVQSEVQQAYQLAARNDELFQNTNRDTEPFARLMTGIEQSYAKRILSVVEYLDFFESYKNNLVQLNTLRANRVRAFEQLNFAVGKPVFRAE</sequence>
<comment type="similarity">
    <text evidence="1">Belongs to the outer membrane factor (OMF) (TC 1.B.17) family.</text>
</comment>
<evidence type="ECO:0000256" key="2">
    <source>
        <dbReference type="SAM" id="Coils"/>
    </source>
</evidence>
<protein>
    <submittedName>
        <fullName evidence="4">TolC family protein</fullName>
    </submittedName>
</protein>
<evidence type="ECO:0000313" key="5">
    <source>
        <dbReference type="Proteomes" id="UP000618931"/>
    </source>
</evidence>
<evidence type="ECO:0000256" key="1">
    <source>
        <dbReference type="ARBA" id="ARBA00007613"/>
    </source>
</evidence>
<gene>
    <name evidence="4" type="ORF">I2H31_06975</name>
</gene>
<evidence type="ECO:0000256" key="3">
    <source>
        <dbReference type="SAM" id="SignalP"/>
    </source>
</evidence>
<dbReference type="PANTHER" id="PTHR30203:SF23">
    <property type="entry name" value="OUTER MEMBRANE EFFLUX PROTEIN"/>
    <property type="match status" value="1"/>
</dbReference>
<dbReference type="InterPro" id="IPR010131">
    <property type="entry name" value="MdtP/NodT-like"/>
</dbReference>
<accession>A0ABS0I1M4</accession>
<keyword evidence="3" id="KW-0732">Signal</keyword>
<dbReference type="RefSeq" id="WP_196292268.1">
    <property type="nucleotide sequence ID" value="NZ_JADQDM010000002.1"/>
</dbReference>
<feature type="coiled-coil region" evidence="2">
    <location>
        <begin position="251"/>
        <end position="278"/>
    </location>
</feature>
<keyword evidence="2" id="KW-0175">Coiled coil</keyword>
<dbReference type="Proteomes" id="UP000618931">
    <property type="component" value="Unassembled WGS sequence"/>
</dbReference>
<feature type="chain" id="PRO_5046658452" evidence="3">
    <location>
        <begin position="22"/>
        <end position="431"/>
    </location>
</feature>
<feature type="signal peptide" evidence="3">
    <location>
        <begin position="1"/>
        <end position="21"/>
    </location>
</feature>
<keyword evidence="5" id="KW-1185">Reference proteome</keyword>
<dbReference type="Pfam" id="PF02321">
    <property type="entry name" value="OEP"/>
    <property type="match status" value="2"/>
</dbReference>
<dbReference type="EMBL" id="JADQDM010000002">
    <property type="protein sequence ID" value="MBF9220840.1"/>
    <property type="molecule type" value="Genomic_DNA"/>
</dbReference>
<dbReference type="Gene3D" id="1.20.1600.10">
    <property type="entry name" value="Outer membrane efflux proteins (OEP)"/>
    <property type="match status" value="1"/>
</dbReference>
<evidence type="ECO:0000313" key="4">
    <source>
        <dbReference type="EMBL" id="MBF9220840.1"/>
    </source>
</evidence>
<dbReference type="PANTHER" id="PTHR30203">
    <property type="entry name" value="OUTER MEMBRANE CATION EFFLUX PROTEIN"/>
    <property type="match status" value="1"/>
</dbReference>
<proteinExistence type="inferred from homology"/>